<dbReference type="EMBL" id="CAJNOR010006974">
    <property type="protein sequence ID" value="CAF1607994.1"/>
    <property type="molecule type" value="Genomic_DNA"/>
</dbReference>
<comment type="caution">
    <text evidence="2">The sequence shown here is derived from an EMBL/GenBank/DDBJ whole genome shotgun (WGS) entry which is preliminary data.</text>
</comment>
<protein>
    <submittedName>
        <fullName evidence="2">Uncharacterized protein</fullName>
    </submittedName>
</protein>
<dbReference type="InterPro" id="IPR045167">
    <property type="entry name" value="Hobbit"/>
</dbReference>
<gene>
    <name evidence="2" type="ORF">XAT740_LOCUS48526</name>
</gene>
<organism evidence="2 3">
    <name type="scientific">Adineta ricciae</name>
    <name type="common">Rotifer</name>
    <dbReference type="NCBI Taxonomy" id="249248"/>
    <lineage>
        <taxon>Eukaryota</taxon>
        <taxon>Metazoa</taxon>
        <taxon>Spiralia</taxon>
        <taxon>Gnathifera</taxon>
        <taxon>Rotifera</taxon>
        <taxon>Eurotatoria</taxon>
        <taxon>Bdelloidea</taxon>
        <taxon>Adinetida</taxon>
        <taxon>Adinetidae</taxon>
        <taxon>Adineta</taxon>
    </lineage>
</organism>
<dbReference type="Pfam" id="PF10344">
    <property type="entry name" value="Hobbit"/>
    <property type="match status" value="1"/>
</dbReference>
<feature type="compositionally biased region" description="Polar residues" evidence="1">
    <location>
        <begin position="117"/>
        <end position="127"/>
    </location>
</feature>
<name>A0A816B884_ADIRI</name>
<evidence type="ECO:0000313" key="2">
    <source>
        <dbReference type="EMBL" id="CAF1607994.1"/>
    </source>
</evidence>
<accession>A0A816B884</accession>
<evidence type="ECO:0000256" key="1">
    <source>
        <dbReference type="SAM" id="MobiDB-lite"/>
    </source>
</evidence>
<sequence>MEKRAKNTLTFQYIKIPEVSLIVSYKIRGTKEKKIGDLENAHISFPTLEYRNLTCSYHDLVLAIKSDVKNVLLSQAIRQNINLRLPFIGKSTRAQNQQLLATTTVGADNGPAKNRVVYNSDSTNQNETLKKSEQDDEDQTNKMKLVLGTKISKDLLAQFKRRKDT</sequence>
<feature type="region of interest" description="Disordered" evidence="1">
    <location>
        <begin position="111"/>
        <end position="140"/>
    </location>
</feature>
<keyword evidence="3" id="KW-1185">Reference proteome</keyword>
<dbReference type="Proteomes" id="UP000663828">
    <property type="component" value="Unassembled WGS sequence"/>
</dbReference>
<dbReference type="AlphaFoldDB" id="A0A816B884"/>
<dbReference type="PANTHER" id="PTHR15678:SF6">
    <property type="entry name" value="BRIDGE-LIKE LIPID TRANSFER PROTEIN FAMILY MEMBER 2"/>
    <property type="match status" value="1"/>
</dbReference>
<dbReference type="PANTHER" id="PTHR15678">
    <property type="entry name" value="ANTIGEN MLAA-22-RELATED"/>
    <property type="match status" value="1"/>
</dbReference>
<proteinExistence type="predicted"/>
<reference evidence="2" key="1">
    <citation type="submission" date="2021-02" db="EMBL/GenBank/DDBJ databases">
        <authorList>
            <person name="Nowell W R."/>
        </authorList>
    </citation>
    <scope>NUCLEOTIDE SEQUENCE</scope>
</reference>
<evidence type="ECO:0000313" key="3">
    <source>
        <dbReference type="Proteomes" id="UP000663828"/>
    </source>
</evidence>